<dbReference type="Pfam" id="PF17170">
    <property type="entry name" value="DUF5128"/>
    <property type="match status" value="1"/>
</dbReference>
<dbReference type="Proteomes" id="UP000219452">
    <property type="component" value="Unassembled WGS sequence"/>
</dbReference>
<organism evidence="1 2">
    <name type="scientific">Spirosoma fluviale</name>
    <dbReference type="NCBI Taxonomy" id="1597977"/>
    <lineage>
        <taxon>Bacteria</taxon>
        <taxon>Pseudomonadati</taxon>
        <taxon>Bacteroidota</taxon>
        <taxon>Cytophagia</taxon>
        <taxon>Cytophagales</taxon>
        <taxon>Cytophagaceae</taxon>
        <taxon>Spirosoma</taxon>
    </lineage>
</organism>
<sequence>MKIYIPLALYALFFIGCSTNNEKEDIYKVPNLKLGNISNSRALKASELFKTFKFIPLESKKDKLIGTISKVILHKDVFFIKTKDNITAFNIKGKYIFDISSKGEGSNEYKTISDFIISDNIEILDHISGKVIVFNLTGKFLFSWKYPFIATNFVKMPDGNYVFYSGNAPNDDNSMVRVFSREKNSVIHSQFPIKSQNARYFQYDDHNNFIFYKGLNFTKSGDNTIYKFSKNKFTPYLNVDFGKYTIPDNVFNQNFNDVLEFDNYLKKNEYVGIFNSMYLETDHFKWLVITYHADQKLYLIYNKKHGETVLCKAIIDDINFDGNLSLPVSFNTIPTGIDNKSLVISIESEDFLQMVQEVKNKIGDQAWNKLLTNHKDIKQIYNTTTLSNNPILILAGF</sequence>
<gene>
    <name evidence="1" type="ORF">SAMN06269250_2340</name>
</gene>
<evidence type="ECO:0000313" key="1">
    <source>
        <dbReference type="EMBL" id="SOD83034.1"/>
    </source>
</evidence>
<dbReference type="InterPro" id="IPR011044">
    <property type="entry name" value="Quino_amine_DH_bsu"/>
</dbReference>
<reference evidence="2" key="1">
    <citation type="submission" date="2017-09" db="EMBL/GenBank/DDBJ databases">
        <authorList>
            <person name="Varghese N."/>
            <person name="Submissions S."/>
        </authorList>
    </citation>
    <scope>NUCLEOTIDE SEQUENCE [LARGE SCALE GENOMIC DNA]</scope>
    <source>
        <strain evidence="2">DSM 29961</strain>
    </source>
</reference>
<accession>A0A286FJQ6</accession>
<evidence type="ECO:0000313" key="2">
    <source>
        <dbReference type="Proteomes" id="UP000219452"/>
    </source>
</evidence>
<dbReference type="SUPFAM" id="SSF50969">
    <property type="entry name" value="YVTN repeat-like/Quinoprotein amine dehydrogenase"/>
    <property type="match status" value="1"/>
</dbReference>
<name>A0A286FJQ6_9BACT</name>
<dbReference type="PROSITE" id="PS51257">
    <property type="entry name" value="PROKAR_LIPOPROTEIN"/>
    <property type="match status" value="1"/>
</dbReference>
<protein>
    <submittedName>
        <fullName evidence="1">6-bladed beta-propeller protein</fullName>
    </submittedName>
</protein>
<proteinExistence type="predicted"/>
<keyword evidence="2" id="KW-1185">Reference proteome</keyword>
<dbReference type="EMBL" id="OCNH01000001">
    <property type="protein sequence ID" value="SOD83034.1"/>
    <property type="molecule type" value="Genomic_DNA"/>
</dbReference>
<dbReference type="AlphaFoldDB" id="A0A286FJQ6"/>
<dbReference type="RefSeq" id="WP_179830159.1">
    <property type="nucleotide sequence ID" value="NZ_OCNH01000001.1"/>
</dbReference>